<dbReference type="Proteomes" id="UP001557470">
    <property type="component" value="Unassembled WGS sequence"/>
</dbReference>
<evidence type="ECO:0000313" key="1">
    <source>
        <dbReference type="EMBL" id="KAL0969716.1"/>
    </source>
</evidence>
<evidence type="ECO:0000313" key="2">
    <source>
        <dbReference type="Proteomes" id="UP001557470"/>
    </source>
</evidence>
<keyword evidence="2" id="KW-1185">Reference proteome</keyword>
<accession>A0ABD0WVS0</accession>
<gene>
    <name evidence="1" type="ORF">UPYG_G00231360</name>
</gene>
<dbReference type="EMBL" id="JAGEUA010000007">
    <property type="protein sequence ID" value="KAL0969716.1"/>
    <property type="molecule type" value="Genomic_DNA"/>
</dbReference>
<sequence length="119" mass="13417">MPSPWSCVKVTPVTLRSRTDEAHSFSKRVQIMDRAAAEVMEQFPFLGVPQLMLHEMTMRFGTDLAKNMEISLNEMAPNIIRSAKEGRQRKLYANLIGSAEENTEGRVRNAAPHFIASII</sequence>
<comment type="caution">
    <text evidence="1">The sequence shown here is derived from an EMBL/GenBank/DDBJ whole genome shotgun (WGS) entry which is preliminary data.</text>
</comment>
<name>A0ABD0WVS0_UMBPY</name>
<proteinExistence type="predicted"/>
<dbReference type="AlphaFoldDB" id="A0ABD0WVS0"/>
<protein>
    <submittedName>
        <fullName evidence="1">Uncharacterized protein</fullName>
    </submittedName>
</protein>
<organism evidence="1 2">
    <name type="scientific">Umbra pygmaea</name>
    <name type="common">Eastern mudminnow</name>
    <dbReference type="NCBI Taxonomy" id="75934"/>
    <lineage>
        <taxon>Eukaryota</taxon>
        <taxon>Metazoa</taxon>
        <taxon>Chordata</taxon>
        <taxon>Craniata</taxon>
        <taxon>Vertebrata</taxon>
        <taxon>Euteleostomi</taxon>
        <taxon>Actinopterygii</taxon>
        <taxon>Neopterygii</taxon>
        <taxon>Teleostei</taxon>
        <taxon>Protacanthopterygii</taxon>
        <taxon>Esociformes</taxon>
        <taxon>Umbridae</taxon>
        <taxon>Umbra</taxon>
    </lineage>
</organism>
<reference evidence="1 2" key="1">
    <citation type="submission" date="2024-06" db="EMBL/GenBank/DDBJ databases">
        <authorList>
            <person name="Pan Q."/>
            <person name="Wen M."/>
            <person name="Jouanno E."/>
            <person name="Zahm M."/>
            <person name="Klopp C."/>
            <person name="Cabau C."/>
            <person name="Louis A."/>
            <person name="Berthelot C."/>
            <person name="Parey E."/>
            <person name="Roest Crollius H."/>
            <person name="Montfort J."/>
            <person name="Robinson-Rechavi M."/>
            <person name="Bouchez O."/>
            <person name="Lampietro C."/>
            <person name="Lopez Roques C."/>
            <person name="Donnadieu C."/>
            <person name="Postlethwait J."/>
            <person name="Bobe J."/>
            <person name="Verreycken H."/>
            <person name="Guiguen Y."/>
        </authorList>
    </citation>
    <scope>NUCLEOTIDE SEQUENCE [LARGE SCALE GENOMIC DNA]</scope>
    <source>
        <strain evidence="1">Up_M1</strain>
        <tissue evidence="1">Testis</tissue>
    </source>
</reference>